<proteinExistence type="predicted"/>
<name>A0A200I5C0_9ENTE</name>
<evidence type="ECO:0008006" key="6">
    <source>
        <dbReference type="Google" id="ProtNLM"/>
    </source>
</evidence>
<sequence>MHSQFYLDFSKVDKKYRGFSKTQYKGLFFMAIAFVIIVLMVLFLPNSILYTIGMPIALLIAAVPILIFMGTWRKVKRKIAIQFLYDKAEYYTGQIRRYEAHEFIQAKNVKETDKIT</sequence>
<feature type="transmembrane region" description="Helical" evidence="1">
    <location>
        <begin position="48"/>
        <end position="69"/>
    </location>
</feature>
<gene>
    <name evidence="4" type="ORF">A5869_001225</name>
    <name evidence="3" type="ORF">A5869_001744</name>
    <name evidence="2" type="ORF">A5869_002356</name>
</gene>
<keyword evidence="1" id="KW-1133">Transmembrane helix</keyword>
<feature type="transmembrane region" description="Helical" evidence="1">
    <location>
        <begin position="24"/>
        <end position="42"/>
    </location>
</feature>
<evidence type="ECO:0000313" key="3">
    <source>
        <dbReference type="EMBL" id="OUZ14646.1"/>
    </source>
</evidence>
<dbReference type="EMBL" id="NIBL01000001">
    <property type="protein sequence ID" value="OUZ19571.1"/>
    <property type="molecule type" value="Genomic_DNA"/>
</dbReference>
<evidence type="ECO:0000313" key="5">
    <source>
        <dbReference type="Proteomes" id="UP000196503"/>
    </source>
</evidence>
<dbReference type="EMBL" id="NIBL01000006">
    <property type="protein sequence ID" value="OUZ13610.1"/>
    <property type="molecule type" value="Genomic_DNA"/>
</dbReference>
<dbReference type="RefSeq" id="WP_047334615.1">
    <property type="nucleotide sequence ID" value="NZ_CP010060.1"/>
</dbReference>
<comment type="caution">
    <text evidence="4">The sequence shown here is derived from an EMBL/GenBank/DDBJ whole genome shotgun (WGS) entry which is preliminary data.</text>
</comment>
<organism evidence="4 5">
    <name type="scientific">Enterococcus cecorum</name>
    <dbReference type="NCBI Taxonomy" id="44008"/>
    <lineage>
        <taxon>Bacteria</taxon>
        <taxon>Bacillati</taxon>
        <taxon>Bacillota</taxon>
        <taxon>Bacilli</taxon>
        <taxon>Lactobacillales</taxon>
        <taxon>Enterococcaceae</taxon>
        <taxon>Enterococcus</taxon>
    </lineage>
</organism>
<dbReference type="AlphaFoldDB" id="A0A200I5C0"/>
<dbReference type="Proteomes" id="UP000196503">
    <property type="component" value="Unassembled WGS sequence"/>
</dbReference>
<evidence type="ECO:0000256" key="1">
    <source>
        <dbReference type="SAM" id="Phobius"/>
    </source>
</evidence>
<evidence type="ECO:0000313" key="2">
    <source>
        <dbReference type="EMBL" id="OUZ13610.1"/>
    </source>
</evidence>
<dbReference type="EMBL" id="NIBL01000003">
    <property type="protein sequence ID" value="OUZ14646.1"/>
    <property type="molecule type" value="Genomic_DNA"/>
</dbReference>
<keyword evidence="1" id="KW-0472">Membrane</keyword>
<accession>A0A200I5C0</accession>
<reference evidence="4 5" key="1">
    <citation type="submission" date="2017-05" db="EMBL/GenBank/DDBJ databases">
        <title>The Genome Sequence of Enterococcus faecium 2D5_DIV0622.</title>
        <authorList>
            <consortium name="The Broad Institute Genomics Platform"/>
            <consortium name="The Broad Institute Genomic Center for Infectious Diseases"/>
            <person name="Earl A."/>
            <person name="Manson A."/>
            <person name="Schwartman J."/>
            <person name="Gilmore M."/>
            <person name="Abouelleil A."/>
            <person name="Cao P."/>
            <person name="Chapman S."/>
            <person name="Cusick C."/>
            <person name="Shea T."/>
            <person name="Young S."/>
            <person name="Neafsey D."/>
            <person name="Nusbaum C."/>
            <person name="Birren B."/>
        </authorList>
    </citation>
    <scope>NUCLEOTIDE SEQUENCE [LARGE SCALE GENOMIC DNA]</scope>
    <source>
        <strain evidence="4 5">2D5_DIV0622</strain>
    </source>
</reference>
<keyword evidence="1" id="KW-0812">Transmembrane</keyword>
<protein>
    <recommendedName>
        <fullName evidence="6">PrgI family protein</fullName>
    </recommendedName>
</protein>
<evidence type="ECO:0000313" key="4">
    <source>
        <dbReference type="EMBL" id="OUZ19571.1"/>
    </source>
</evidence>